<feature type="compositionally biased region" description="Polar residues" evidence="3">
    <location>
        <begin position="675"/>
        <end position="686"/>
    </location>
</feature>
<feature type="region of interest" description="Disordered" evidence="3">
    <location>
        <begin position="324"/>
        <end position="343"/>
    </location>
</feature>
<gene>
    <name evidence="4" type="ORF">MATL_G00009570</name>
</gene>
<feature type="compositionally biased region" description="Acidic residues" evidence="3">
    <location>
        <begin position="687"/>
        <end position="706"/>
    </location>
</feature>
<feature type="region of interest" description="Disordered" evidence="3">
    <location>
        <begin position="21"/>
        <end position="59"/>
    </location>
</feature>
<dbReference type="InterPro" id="IPR000048">
    <property type="entry name" value="IQ_motif_EF-hand-BS"/>
</dbReference>
<accession>A0A9D3QGT7</accession>
<comment type="caution">
    <text evidence="4">The sequence shown here is derived from an EMBL/GenBank/DDBJ whole genome shotgun (WGS) entry which is preliminary data.</text>
</comment>
<sequence length="765" mass="85519">MSVVTASDFLTDEELEDLGEDGLSVVTYMSDAEKRPRRKKITSSKPPPSPKSPYLTSTNLHPKKAAVWRSLKGSGMMHTENPTARAPREFWLASLKGGLALSQPLKTDCDVTSARLSTSISTPEYLKDAFGMKKPKHSRSASNGYIPGTPDFKEKEDMYDEIIELKKCLQAQKAENDIMKTKLRRLEEDCSKKEKQIEQLLDPTKGSEYTRALVDKKNDGRAVINGLKQKILKLEQQCKEKDSALSKLQSDLKTTNMEEMKITLETYFEEIQRLRVLLASAEATEKSNRAESKESLKQLKVLNSTNLRLSKNIKQLQEENKTLREELERATESPSSTARGYGEWSKQRLVRRITELEKKIEDSGGPHPAKETDLASGAKATHMNTVVQNADLAVQGVTAAPSGNDLQECTRLRGLVKKLREERAGLQESLADRIAEINRLSAEKAQASKDVERLKALEHEVSSQKEEIERLTEKTERLETELKEEQRLRAEAQQNDQMLCSACGDPRGQTQKSPGQISECLSSQVAQHHRQDETEERAARTIQRHWHDYRNQKENRTGYSEEDIVMIQSALRGHMTRLKQLAHLKDAQKDKNVFHKSRQRESSSTAPGLHVGDGDQDDDTVTLLQSAFRGHLARCRQATNSACVGTESQTSAPRTESSVPTPAPRAISSAVPRYHSNTQGVSSTTGSDEEVIEEDIPEDTGMDTDENCNSVDSSHSSAFRQKTAPAQLELHQPTAAEATKAGDSDDSDDIIVSPSRPLRRRDSFF</sequence>
<keyword evidence="2" id="KW-0175">Coiled coil</keyword>
<dbReference type="PANTHER" id="PTHR22590:SF3">
    <property type="entry name" value="IQ DOMAIN-CONTAINING PROTEIN E"/>
    <property type="match status" value="1"/>
</dbReference>
<keyword evidence="5" id="KW-1185">Reference proteome</keyword>
<reference evidence="4" key="1">
    <citation type="submission" date="2021-01" db="EMBL/GenBank/DDBJ databases">
        <authorList>
            <person name="Zahm M."/>
            <person name="Roques C."/>
            <person name="Cabau C."/>
            <person name="Klopp C."/>
            <person name="Donnadieu C."/>
            <person name="Jouanno E."/>
            <person name="Lampietro C."/>
            <person name="Louis A."/>
            <person name="Herpin A."/>
            <person name="Echchiki A."/>
            <person name="Berthelot C."/>
            <person name="Parey E."/>
            <person name="Roest-Crollius H."/>
            <person name="Braasch I."/>
            <person name="Postlethwait J."/>
            <person name="Bobe J."/>
            <person name="Montfort J."/>
            <person name="Bouchez O."/>
            <person name="Begum T."/>
            <person name="Mejri S."/>
            <person name="Adams A."/>
            <person name="Chen W.-J."/>
            <person name="Guiguen Y."/>
        </authorList>
    </citation>
    <scope>NUCLEOTIDE SEQUENCE</scope>
    <source>
        <strain evidence="4">YG-15Mar2019-1</strain>
        <tissue evidence="4">Brain</tissue>
    </source>
</reference>
<dbReference type="Pfam" id="PF00612">
    <property type="entry name" value="IQ"/>
    <property type="match status" value="2"/>
</dbReference>
<evidence type="ECO:0000256" key="2">
    <source>
        <dbReference type="SAM" id="Coils"/>
    </source>
</evidence>
<dbReference type="InterPro" id="IPR052318">
    <property type="entry name" value="CellDiv_DevSignal_Domain"/>
</dbReference>
<proteinExistence type="predicted"/>
<evidence type="ECO:0000256" key="3">
    <source>
        <dbReference type="SAM" id="MobiDB-lite"/>
    </source>
</evidence>
<dbReference type="SMART" id="SM00015">
    <property type="entry name" value="IQ"/>
    <property type="match status" value="3"/>
</dbReference>
<evidence type="ECO:0000313" key="4">
    <source>
        <dbReference type="EMBL" id="KAG7491971.1"/>
    </source>
</evidence>
<name>A0A9D3QGT7_MEGAT</name>
<evidence type="ECO:0000313" key="5">
    <source>
        <dbReference type="Proteomes" id="UP001046870"/>
    </source>
</evidence>
<dbReference type="OrthoDB" id="2136082at2759"/>
<keyword evidence="1" id="KW-0677">Repeat</keyword>
<evidence type="ECO:0000256" key="1">
    <source>
        <dbReference type="ARBA" id="ARBA00022737"/>
    </source>
</evidence>
<dbReference type="AlphaFoldDB" id="A0A9D3QGT7"/>
<dbReference type="PANTHER" id="PTHR22590">
    <property type="entry name" value="MYOSIN MOTOR DOMAIN-CONTAINING PROTEIN"/>
    <property type="match status" value="1"/>
</dbReference>
<dbReference type="EMBL" id="JAFDVH010000001">
    <property type="protein sequence ID" value="KAG7491971.1"/>
    <property type="molecule type" value="Genomic_DNA"/>
</dbReference>
<dbReference type="Gene3D" id="1.20.5.190">
    <property type="match status" value="1"/>
</dbReference>
<evidence type="ECO:0008006" key="6">
    <source>
        <dbReference type="Google" id="ProtNLM"/>
    </source>
</evidence>
<dbReference type="PROSITE" id="PS50096">
    <property type="entry name" value="IQ"/>
    <property type="match status" value="2"/>
</dbReference>
<feature type="region of interest" description="Disordered" evidence="3">
    <location>
        <begin position="589"/>
        <end position="617"/>
    </location>
</feature>
<organism evidence="4 5">
    <name type="scientific">Megalops atlanticus</name>
    <name type="common">Tarpon</name>
    <name type="synonym">Clupea gigantea</name>
    <dbReference type="NCBI Taxonomy" id="7932"/>
    <lineage>
        <taxon>Eukaryota</taxon>
        <taxon>Metazoa</taxon>
        <taxon>Chordata</taxon>
        <taxon>Craniata</taxon>
        <taxon>Vertebrata</taxon>
        <taxon>Euteleostomi</taxon>
        <taxon>Actinopterygii</taxon>
        <taxon>Neopterygii</taxon>
        <taxon>Teleostei</taxon>
        <taxon>Elopiformes</taxon>
        <taxon>Megalopidae</taxon>
        <taxon>Megalops</taxon>
    </lineage>
</organism>
<dbReference type="Proteomes" id="UP001046870">
    <property type="component" value="Chromosome 1"/>
</dbReference>
<feature type="compositionally biased region" description="Polar residues" evidence="3">
    <location>
        <begin position="707"/>
        <end position="720"/>
    </location>
</feature>
<protein>
    <recommendedName>
        <fullName evidence="6">IQ domain-containing protein E</fullName>
    </recommendedName>
</protein>
<feature type="coiled-coil region" evidence="2">
    <location>
        <begin position="409"/>
        <end position="495"/>
    </location>
</feature>
<feature type="compositionally biased region" description="Polar residues" evidence="3">
    <location>
        <begin position="642"/>
        <end position="660"/>
    </location>
</feature>
<feature type="region of interest" description="Disordered" evidence="3">
    <location>
        <begin position="642"/>
        <end position="765"/>
    </location>
</feature>